<name>E3H7W8_ILYPC</name>
<keyword evidence="1" id="KW-1133">Transmembrane helix</keyword>
<gene>
    <name evidence="2" type="ordered locus">Ilyop_1139</name>
</gene>
<reference evidence="2 3" key="1">
    <citation type="journal article" date="2010" name="Stand. Genomic Sci.">
        <title>Complete genome sequence of Ilyobacter polytropus type strain (CuHbu1).</title>
        <authorList>
            <person name="Sikorski J."/>
            <person name="Chertkov O."/>
            <person name="Lapidus A."/>
            <person name="Nolan M."/>
            <person name="Lucas S."/>
            <person name="Del Rio T.G."/>
            <person name="Tice H."/>
            <person name="Cheng J.F."/>
            <person name="Tapia R."/>
            <person name="Han C."/>
            <person name="Goodwin L."/>
            <person name="Pitluck S."/>
            <person name="Liolios K."/>
            <person name="Ivanova N."/>
            <person name="Mavromatis K."/>
            <person name="Mikhailova N."/>
            <person name="Pati A."/>
            <person name="Chen A."/>
            <person name="Palaniappan K."/>
            <person name="Land M."/>
            <person name="Hauser L."/>
            <person name="Chang Y.J."/>
            <person name="Jeffries C.D."/>
            <person name="Brambilla E."/>
            <person name="Yasawong M."/>
            <person name="Rohde M."/>
            <person name="Pukall R."/>
            <person name="Spring S."/>
            <person name="Goker M."/>
            <person name="Woyke T."/>
            <person name="Bristow J."/>
            <person name="Eisen J.A."/>
            <person name="Markowitz V."/>
            <person name="Hugenholtz P."/>
            <person name="Kyrpides N.C."/>
            <person name="Klenk H.P."/>
        </authorList>
    </citation>
    <scope>NUCLEOTIDE SEQUENCE [LARGE SCALE GENOMIC DNA]</scope>
    <source>
        <strain evidence="3">ATCC 51220 / DSM 2926 / LMG 16218 / CuHBu1</strain>
    </source>
</reference>
<evidence type="ECO:0000256" key="1">
    <source>
        <dbReference type="SAM" id="Phobius"/>
    </source>
</evidence>
<keyword evidence="1" id="KW-0812">Transmembrane</keyword>
<dbReference type="PANTHER" id="PTHR39174">
    <property type="entry name" value="INNER MEMBRANE PROTEIN-RELATED"/>
    <property type="match status" value="1"/>
</dbReference>
<organism evidence="2 3">
    <name type="scientific">Ilyobacter polytropus (strain ATCC 51220 / DSM 2926 / LMG 16218 / CuHBu1)</name>
    <dbReference type="NCBI Taxonomy" id="572544"/>
    <lineage>
        <taxon>Bacteria</taxon>
        <taxon>Fusobacteriati</taxon>
        <taxon>Fusobacteriota</taxon>
        <taxon>Fusobacteriia</taxon>
        <taxon>Fusobacteriales</taxon>
        <taxon>Fusobacteriaceae</taxon>
        <taxon>Ilyobacter</taxon>
    </lineage>
</organism>
<evidence type="ECO:0000313" key="3">
    <source>
        <dbReference type="Proteomes" id="UP000006875"/>
    </source>
</evidence>
<dbReference type="HOGENOM" id="CLU_166678_0_0_0"/>
<feature type="transmembrane region" description="Helical" evidence="1">
    <location>
        <begin position="50"/>
        <end position="74"/>
    </location>
</feature>
<dbReference type="PANTHER" id="PTHR39174:SF1">
    <property type="entry name" value="INNER MEMBRANE PROTEIN"/>
    <property type="match status" value="1"/>
</dbReference>
<dbReference type="AlphaFoldDB" id="E3H7W8"/>
<keyword evidence="3" id="KW-1185">Reference proteome</keyword>
<keyword evidence="1" id="KW-0472">Membrane</keyword>
<dbReference type="Proteomes" id="UP000006875">
    <property type="component" value="Chromosome"/>
</dbReference>
<dbReference type="KEGG" id="ipo:Ilyop_1139"/>
<evidence type="ECO:0008006" key="4">
    <source>
        <dbReference type="Google" id="ProtNLM"/>
    </source>
</evidence>
<sequence>MRERNKQIRKEATVTVILYLVYFAWWYFFAYGMGDKNPMEYKFIMGLPEWFFYSCIVGFFVICTLVYFAIKIFFKEVDFD</sequence>
<accession>E3H7W8</accession>
<dbReference type="eggNOG" id="COG3924">
    <property type="taxonomic scope" value="Bacteria"/>
</dbReference>
<dbReference type="OrthoDB" id="1752893at2"/>
<dbReference type="Pfam" id="PF06196">
    <property type="entry name" value="DUF997"/>
    <property type="match status" value="1"/>
</dbReference>
<dbReference type="EMBL" id="CP002281">
    <property type="protein sequence ID" value="ADO82920.1"/>
    <property type="molecule type" value="Genomic_DNA"/>
</dbReference>
<dbReference type="RefSeq" id="WP_013387587.1">
    <property type="nucleotide sequence ID" value="NC_014632.1"/>
</dbReference>
<feature type="transmembrane region" description="Helical" evidence="1">
    <location>
        <begin position="12"/>
        <end position="30"/>
    </location>
</feature>
<dbReference type="STRING" id="572544.Ilyop_1139"/>
<protein>
    <recommendedName>
        <fullName evidence="4">DUF997 family protein</fullName>
    </recommendedName>
</protein>
<dbReference type="InterPro" id="IPR010398">
    <property type="entry name" value="DUF997"/>
</dbReference>
<proteinExistence type="predicted"/>
<evidence type="ECO:0000313" key="2">
    <source>
        <dbReference type="EMBL" id="ADO82920.1"/>
    </source>
</evidence>